<proteinExistence type="predicted"/>
<evidence type="ECO:0000313" key="4">
    <source>
        <dbReference type="Proteomes" id="UP000615003"/>
    </source>
</evidence>
<dbReference type="REBASE" id="233947">
    <property type="entry name" value="M.Pca43555DndEP"/>
</dbReference>
<protein>
    <submittedName>
        <fullName evidence="2">DNA sulfur modification protein DndE</fullName>
    </submittedName>
</protein>
<evidence type="ECO:0000313" key="2">
    <source>
        <dbReference type="EMBL" id="SOU42580.1"/>
    </source>
</evidence>
<dbReference type="RefSeq" id="WP_104643751.1">
    <property type="nucleotide sequence ID" value="NZ_AQGW01000025.1"/>
</dbReference>
<dbReference type="Proteomes" id="UP000238288">
    <property type="component" value="Chromosome PCAR9b"/>
</dbReference>
<gene>
    <name evidence="2" type="primary">dndE</name>
    <name evidence="2" type="ORF">PCAR9_B0093</name>
    <name evidence="1" type="ORF">PCARR_b0125</name>
</gene>
<name>A0A2K4XE31_PSEVC</name>
<dbReference type="EMBL" id="AQGW01000025">
    <property type="protein sequence ID" value="MBE0384185.1"/>
    <property type="molecule type" value="Genomic_DNA"/>
</dbReference>
<dbReference type="Pfam" id="PF08870">
    <property type="entry name" value="DndE"/>
    <property type="match status" value="1"/>
</dbReference>
<dbReference type="Proteomes" id="UP000615003">
    <property type="component" value="Unassembled WGS sequence"/>
</dbReference>
<dbReference type="EMBL" id="LT965929">
    <property type="protein sequence ID" value="SOU42580.1"/>
    <property type="molecule type" value="Genomic_DNA"/>
</dbReference>
<keyword evidence="4" id="KW-1185">Reference proteome</keyword>
<dbReference type="GeneID" id="93665288"/>
<reference evidence="1 4" key="1">
    <citation type="submission" date="2015-06" db="EMBL/GenBank/DDBJ databases">
        <title>Genome sequence of Pseudoalteromonas carrageenovora.</title>
        <authorList>
            <person name="Xie B.-B."/>
            <person name="Rong J.-C."/>
            <person name="Qin Q.-L."/>
            <person name="Zhang Y.-Z."/>
        </authorList>
    </citation>
    <scope>NUCLEOTIDE SEQUENCE [LARGE SCALE GENOMIC DNA]</scope>
    <source>
        <strain evidence="1 4">IAM 12662</strain>
    </source>
</reference>
<dbReference type="Gene3D" id="1.10.1220.160">
    <property type="entry name" value="DNA sulphur modification protein DndE"/>
    <property type="match status" value="1"/>
</dbReference>
<organism evidence="2 3">
    <name type="scientific">Pseudoalteromonas carrageenovora IAM 12662</name>
    <dbReference type="NCBI Taxonomy" id="1314868"/>
    <lineage>
        <taxon>Bacteria</taxon>
        <taxon>Pseudomonadati</taxon>
        <taxon>Pseudomonadota</taxon>
        <taxon>Gammaproteobacteria</taxon>
        <taxon>Alteromonadales</taxon>
        <taxon>Pseudoalteromonadaceae</taxon>
        <taxon>Pseudoalteromonas</taxon>
    </lineage>
</organism>
<reference evidence="2 3" key="2">
    <citation type="submission" date="2017-11" db="EMBL/GenBank/DDBJ databases">
        <authorList>
            <person name="Han C.G."/>
        </authorList>
    </citation>
    <scope>NUCLEOTIDE SEQUENCE [LARGE SCALE GENOMIC DNA]</scope>
    <source>
        <strain evidence="3">ATCC 43555</strain>
        <strain evidence="2">ATCC43555</strain>
    </source>
</reference>
<dbReference type="NCBIfam" id="TIGR03184">
    <property type="entry name" value="DNA_S_dndE"/>
    <property type="match status" value="1"/>
</dbReference>
<dbReference type="AlphaFoldDB" id="A0A2K4XE31"/>
<sequence>MILPNRGMKLTKETDEFLRRMKGRTKVTPNILARMAFFISVESGNRYNNEPIDLDGTLSLDKVTWLGDTTLATEMTLQMLYPEHTSQENTKAWAYHVMQGSKSFRNAKSIEDLVF</sequence>
<dbReference type="OrthoDB" id="9181877at2"/>
<accession>A0A2K4XE31</accession>
<dbReference type="InterPro" id="IPR038472">
    <property type="entry name" value="DndE_sf"/>
</dbReference>
<dbReference type="InterPro" id="IPR014969">
    <property type="entry name" value="DNA_S_DndE"/>
</dbReference>
<evidence type="ECO:0000313" key="3">
    <source>
        <dbReference type="Proteomes" id="UP000238288"/>
    </source>
</evidence>
<evidence type="ECO:0000313" key="1">
    <source>
        <dbReference type="EMBL" id="MBE0384185.1"/>
    </source>
</evidence>